<dbReference type="Proteomes" id="UP000034846">
    <property type="component" value="Unassembled WGS sequence"/>
</dbReference>
<dbReference type="PANTHER" id="PTHR42753">
    <property type="entry name" value="MITOCHONDRIAL RIBOSOME PROTEIN L39/PROLYL-TRNA LIGASE FAMILY MEMBER"/>
    <property type="match status" value="1"/>
</dbReference>
<proteinExistence type="predicted"/>
<evidence type="ECO:0000313" key="2">
    <source>
        <dbReference type="Proteomes" id="UP000034846"/>
    </source>
</evidence>
<keyword evidence="1" id="KW-0030">Aminoacyl-tRNA synthetase</keyword>
<protein>
    <submittedName>
        <fullName evidence="1">Prolyl-tRNA synthetase</fullName>
    </submittedName>
</protein>
<evidence type="ECO:0000313" key="1">
    <source>
        <dbReference type="EMBL" id="KKW28835.1"/>
    </source>
</evidence>
<dbReference type="Gene3D" id="3.30.930.10">
    <property type="entry name" value="Bira Bifunctional Protein, Domain 2"/>
    <property type="match status" value="1"/>
</dbReference>
<dbReference type="SUPFAM" id="SSF55681">
    <property type="entry name" value="Class II aaRS and biotin synthetases"/>
    <property type="match status" value="1"/>
</dbReference>
<accession>A0A0G1XD82</accession>
<dbReference type="PATRIC" id="fig|1618989.3.peg.784"/>
<sequence length="114" mass="13317">MKQSHLFTKTKKEVPKDEASKNAQLLIKAGFIYKEMAGVYAYLPLGLRVLEKIKKIVREEMDAIGGQEFIMTAIQRKELWEKTDRWSDDTVDVWFKKMVLKLDLDGHMKNLLQS</sequence>
<dbReference type="GO" id="GO:0005829">
    <property type="term" value="C:cytosol"/>
    <property type="evidence" value="ECO:0007669"/>
    <property type="project" value="TreeGrafter"/>
</dbReference>
<dbReference type="EMBL" id="LCRD01000060">
    <property type="protein sequence ID" value="KKW28835.1"/>
    <property type="molecule type" value="Genomic_DNA"/>
</dbReference>
<dbReference type="GO" id="GO:0006433">
    <property type="term" value="P:prolyl-tRNA aminoacylation"/>
    <property type="evidence" value="ECO:0007669"/>
    <property type="project" value="TreeGrafter"/>
</dbReference>
<reference evidence="1 2" key="1">
    <citation type="journal article" date="2015" name="Nature">
        <title>rRNA introns, odd ribosomes, and small enigmatic genomes across a large radiation of phyla.</title>
        <authorList>
            <person name="Brown C.T."/>
            <person name="Hug L.A."/>
            <person name="Thomas B.C."/>
            <person name="Sharon I."/>
            <person name="Castelle C.J."/>
            <person name="Singh A."/>
            <person name="Wilkins M.J."/>
            <person name="Williams K.H."/>
            <person name="Banfield J.F."/>
        </authorList>
    </citation>
    <scope>NUCLEOTIDE SEQUENCE [LARGE SCALE GENOMIC DNA]</scope>
</reference>
<dbReference type="AlphaFoldDB" id="A0A0G1XD82"/>
<dbReference type="PANTHER" id="PTHR42753:SF2">
    <property type="entry name" value="PROLINE--TRNA LIGASE"/>
    <property type="match status" value="1"/>
</dbReference>
<comment type="caution">
    <text evidence="1">The sequence shown here is derived from an EMBL/GenBank/DDBJ whole genome shotgun (WGS) entry which is preliminary data.</text>
</comment>
<organism evidence="1 2">
    <name type="scientific">Candidatus Uhrbacteria bacterium GW2011_GWD2_52_7</name>
    <dbReference type="NCBI Taxonomy" id="1618989"/>
    <lineage>
        <taxon>Bacteria</taxon>
        <taxon>Candidatus Uhriibacteriota</taxon>
    </lineage>
</organism>
<keyword evidence="1" id="KW-0436">Ligase</keyword>
<dbReference type="GO" id="GO:0004827">
    <property type="term" value="F:proline-tRNA ligase activity"/>
    <property type="evidence" value="ECO:0007669"/>
    <property type="project" value="TreeGrafter"/>
</dbReference>
<dbReference type="InterPro" id="IPR050062">
    <property type="entry name" value="Pro-tRNA_synthetase"/>
</dbReference>
<gene>
    <name evidence="1" type="ORF">UY72_C0060G0004</name>
</gene>
<dbReference type="InterPro" id="IPR045864">
    <property type="entry name" value="aa-tRNA-synth_II/BPL/LPL"/>
</dbReference>
<name>A0A0G1XD82_9BACT</name>